<gene>
    <name evidence="3" type="ORF">FOF46_22125</name>
</gene>
<dbReference type="Proteomes" id="UP000318833">
    <property type="component" value="Unassembled WGS sequence"/>
</dbReference>
<dbReference type="AlphaFoldDB" id="A0A554VEW4"/>
<reference evidence="3 4" key="1">
    <citation type="submission" date="2019-07" db="EMBL/GenBank/DDBJ databases">
        <title>The draft genome sequence of Aquimarina algiphila M91.</title>
        <authorList>
            <person name="Meng X."/>
        </authorList>
    </citation>
    <scope>NUCLEOTIDE SEQUENCE [LARGE SCALE GENOMIC DNA]</scope>
    <source>
        <strain evidence="3 4">M91</strain>
    </source>
</reference>
<protein>
    <submittedName>
        <fullName evidence="3">Uncharacterized protein</fullName>
    </submittedName>
</protein>
<keyword evidence="2" id="KW-0732">Signal</keyword>
<keyword evidence="4" id="KW-1185">Reference proteome</keyword>
<feature type="compositionally biased region" description="Basic residues" evidence="1">
    <location>
        <begin position="55"/>
        <end position="65"/>
    </location>
</feature>
<accession>A0A554VEW4</accession>
<dbReference type="RefSeq" id="WP_109437779.1">
    <property type="nucleotide sequence ID" value="NZ_CANLFO010000007.1"/>
</dbReference>
<dbReference type="OrthoDB" id="1163605at2"/>
<name>A0A554VEW4_9FLAO</name>
<evidence type="ECO:0000313" key="3">
    <source>
        <dbReference type="EMBL" id="TSE05632.1"/>
    </source>
</evidence>
<comment type="caution">
    <text evidence="3">The sequence shown here is derived from an EMBL/GenBank/DDBJ whole genome shotgun (WGS) entry which is preliminary data.</text>
</comment>
<evidence type="ECO:0000256" key="1">
    <source>
        <dbReference type="SAM" id="MobiDB-lite"/>
    </source>
</evidence>
<feature type="signal peptide" evidence="2">
    <location>
        <begin position="1"/>
        <end position="21"/>
    </location>
</feature>
<dbReference type="PROSITE" id="PS51257">
    <property type="entry name" value="PROKAR_LIPOPROTEIN"/>
    <property type="match status" value="1"/>
</dbReference>
<feature type="compositionally biased region" description="Basic and acidic residues" evidence="1">
    <location>
        <begin position="66"/>
        <end position="76"/>
    </location>
</feature>
<feature type="chain" id="PRO_5021712657" evidence="2">
    <location>
        <begin position="22"/>
        <end position="168"/>
    </location>
</feature>
<dbReference type="EMBL" id="VLNR01000057">
    <property type="protein sequence ID" value="TSE05632.1"/>
    <property type="molecule type" value="Genomic_DNA"/>
</dbReference>
<sequence length="168" mass="18990">MKKTILTIFLSAVLLSAFSCKKDPKSDTLDTVEVARGDTSDFVEEVDKEKEPEVKKKKKPNKKKKSDLDGKKDFEKTNKLIPIPGTSGYTKNSAAKKYIKDYEKYVANYKKAVEAHDMESFLKLNEASSDLTKQYNSLMTQLSGEEIENISKYMQAKSKQLNALSAKM</sequence>
<feature type="compositionally biased region" description="Basic and acidic residues" evidence="1">
    <location>
        <begin position="43"/>
        <end position="54"/>
    </location>
</feature>
<evidence type="ECO:0000256" key="2">
    <source>
        <dbReference type="SAM" id="SignalP"/>
    </source>
</evidence>
<feature type="region of interest" description="Disordered" evidence="1">
    <location>
        <begin position="43"/>
        <end position="76"/>
    </location>
</feature>
<proteinExistence type="predicted"/>
<organism evidence="3 4">
    <name type="scientific">Aquimarina algiphila</name>
    <dbReference type="NCBI Taxonomy" id="2047982"/>
    <lineage>
        <taxon>Bacteria</taxon>
        <taxon>Pseudomonadati</taxon>
        <taxon>Bacteroidota</taxon>
        <taxon>Flavobacteriia</taxon>
        <taxon>Flavobacteriales</taxon>
        <taxon>Flavobacteriaceae</taxon>
        <taxon>Aquimarina</taxon>
    </lineage>
</organism>
<evidence type="ECO:0000313" key="4">
    <source>
        <dbReference type="Proteomes" id="UP000318833"/>
    </source>
</evidence>